<protein>
    <submittedName>
        <fullName evidence="2">Uncharacterized protein</fullName>
    </submittedName>
</protein>
<dbReference type="STRING" id="255247.ABE41_016425"/>
<dbReference type="RefSeq" id="WP_066292643.1">
    <property type="nucleotide sequence ID" value="NZ_CP016761.1"/>
</dbReference>
<sequence>MENQQYSLVLRKKQEADTVKKQCKMCGKVTTFTDTTIRRHNANGKNIYQFAIYKCPKNHSWNKKLDIYKSFSEHVDPATLVSTEFKPIEEGEKITLRSEKETFEINISATEGNFRLDRTLADHIEGWSRTKIVQKIKAGKILLNDCLTKPSQKLSVHDKILITVNE</sequence>
<keyword evidence="3" id="KW-1185">Reference proteome</keyword>
<evidence type="ECO:0000313" key="2">
    <source>
        <dbReference type="EMBL" id="ANX13598.1"/>
    </source>
</evidence>
<dbReference type="GO" id="GO:0003723">
    <property type="term" value="F:RNA binding"/>
    <property type="evidence" value="ECO:0007669"/>
    <property type="project" value="UniProtKB-KW"/>
</dbReference>
<evidence type="ECO:0000256" key="1">
    <source>
        <dbReference type="PROSITE-ProRule" id="PRU00182"/>
    </source>
</evidence>
<dbReference type="OrthoDB" id="9810886at2"/>
<proteinExistence type="predicted"/>
<dbReference type="PROSITE" id="PS50889">
    <property type="entry name" value="S4"/>
    <property type="match status" value="1"/>
</dbReference>
<dbReference type="Gene3D" id="3.10.290.10">
    <property type="entry name" value="RNA-binding S4 domain"/>
    <property type="match status" value="1"/>
</dbReference>
<dbReference type="AlphaFoldDB" id="A0A1B1Z818"/>
<dbReference type="InterPro" id="IPR036986">
    <property type="entry name" value="S4_RNA-bd_sf"/>
</dbReference>
<dbReference type="CDD" id="cd00165">
    <property type="entry name" value="S4"/>
    <property type="match status" value="1"/>
</dbReference>
<dbReference type="Proteomes" id="UP000077412">
    <property type="component" value="Chromosome"/>
</dbReference>
<name>A0A1B1Z818_9BACL</name>
<keyword evidence="1" id="KW-0694">RNA-binding</keyword>
<reference evidence="2 3" key="1">
    <citation type="submission" date="2016-08" db="EMBL/GenBank/DDBJ databases">
        <title>Complete genome sequence of Fictibacillus arsenicus G25-54, a strain with toxicity to nematodes and a potential arsenic-resistance activity.</title>
        <authorList>
            <person name="Zheng Z."/>
        </authorList>
    </citation>
    <scope>NUCLEOTIDE SEQUENCE [LARGE SCALE GENOMIC DNA]</scope>
    <source>
        <strain evidence="2 3">G25-54</strain>
    </source>
</reference>
<evidence type="ECO:0000313" key="3">
    <source>
        <dbReference type="Proteomes" id="UP000077412"/>
    </source>
</evidence>
<gene>
    <name evidence="2" type="ORF">ABE41_016425</name>
</gene>
<dbReference type="EMBL" id="CP016761">
    <property type="protein sequence ID" value="ANX13598.1"/>
    <property type="molecule type" value="Genomic_DNA"/>
</dbReference>
<accession>A0A1B1Z818</accession>
<dbReference type="SUPFAM" id="SSF55174">
    <property type="entry name" value="Alpha-L RNA-binding motif"/>
    <property type="match status" value="1"/>
</dbReference>
<organism evidence="2 3">
    <name type="scientific">Fictibacillus arsenicus</name>
    <dbReference type="NCBI Taxonomy" id="255247"/>
    <lineage>
        <taxon>Bacteria</taxon>
        <taxon>Bacillati</taxon>
        <taxon>Bacillota</taxon>
        <taxon>Bacilli</taxon>
        <taxon>Bacillales</taxon>
        <taxon>Fictibacillaceae</taxon>
        <taxon>Fictibacillus</taxon>
    </lineage>
</organism>
<dbReference type="KEGG" id="far:ABE41_016425"/>